<name>A0A1I3IZF7_9GAMM</name>
<sequence length="181" mass="19141">MGFNLMKSKLLISSLFVSSLFATTANAANGIVRFEGEVIQNACKVHSDSADQTVKMGVVSSSSFKNVGDTAAPTKFEIKLLDCPSEMKENHVTIKFDGPSDNQNRDLLALTKENNAATGVAIGIYEADTQANISLASPSNNNSLVKGGEQSLKFVAKYVATQKQVGPGAANAVTNFTVAYN</sequence>
<dbReference type="EMBL" id="NITY01000001">
    <property type="protein sequence ID" value="PHM46045.1"/>
    <property type="molecule type" value="Genomic_DNA"/>
</dbReference>
<dbReference type="GO" id="GO:0009289">
    <property type="term" value="C:pilus"/>
    <property type="evidence" value="ECO:0007669"/>
    <property type="project" value="UniProtKB-SubCell"/>
</dbReference>
<reference evidence="9" key="1">
    <citation type="submission" date="2016-10" db="EMBL/GenBank/DDBJ databases">
        <authorList>
            <person name="Varghese N."/>
            <person name="Submissions S."/>
        </authorList>
    </citation>
    <scope>NUCLEOTIDE SEQUENCE [LARGE SCALE GENOMIC DNA]</scope>
    <source>
        <strain evidence="9">DSM 17908</strain>
    </source>
</reference>
<dbReference type="SUPFAM" id="SSF49401">
    <property type="entry name" value="Bacterial adhesins"/>
    <property type="match status" value="1"/>
</dbReference>
<keyword evidence="4" id="KW-0281">Fimbrium</keyword>
<dbReference type="Proteomes" id="UP000224607">
    <property type="component" value="Unassembled WGS sequence"/>
</dbReference>
<dbReference type="GO" id="GO:0043709">
    <property type="term" value="P:cell adhesion involved in single-species biofilm formation"/>
    <property type="evidence" value="ECO:0007669"/>
    <property type="project" value="TreeGrafter"/>
</dbReference>
<keyword evidence="10" id="KW-1185">Reference proteome</keyword>
<evidence type="ECO:0000256" key="4">
    <source>
        <dbReference type="ARBA" id="ARBA00023263"/>
    </source>
</evidence>
<dbReference type="PANTHER" id="PTHR33420">
    <property type="entry name" value="FIMBRIAL SUBUNIT ELFA-RELATED"/>
    <property type="match status" value="1"/>
</dbReference>
<comment type="similarity">
    <text evidence="2">Belongs to the fimbrial protein family.</text>
</comment>
<evidence type="ECO:0000256" key="5">
    <source>
        <dbReference type="SAM" id="SignalP"/>
    </source>
</evidence>
<proteinExistence type="inferred from homology"/>
<evidence type="ECO:0000256" key="3">
    <source>
        <dbReference type="ARBA" id="ARBA00022729"/>
    </source>
</evidence>
<gene>
    <name evidence="8" type="ORF">SAMN05421680_10236</name>
    <name evidence="7" type="ORF">Xmau_00440</name>
</gene>
<evidence type="ECO:0000256" key="2">
    <source>
        <dbReference type="ARBA" id="ARBA00006671"/>
    </source>
</evidence>
<reference evidence="7 10" key="3">
    <citation type="journal article" date="2017" name="Nat. Microbiol.">
        <title>Natural product diversity associated with the nematode symbionts Photorhabdus and Xenorhabdus.</title>
        <authorList>
            <person name="Tobias N.J."/>
            <person name="Wolff H."/>
            <person name="Djahanschiri B."/>
            <person name="Grundmann F."/>
            <person name="Kronenwerth M."/>
            <person name="Shi Y.M."/>
            <person name="Simonyi S."/>
            <person name="Grun P."/>
            <person name="Shapiro-Ilan D."/>
            <person name="Pidot S.J."/>
            <person name="Stinear T.P."/>
            <person name="Ebersberger I."/>
            <person name="Bode H.B."/>
        </authorList>
    </citation>
    <scope>NUCLEOTIDE SEQUENCE [LARGE SCALE GENOMIC DNA]</scope>
    <source>
        <strain evidence="7 10">DSM 17908</strain>
    </source>
</reference>
<accession>A0A1I3IZF7</accession>
<organism evidence="8 9">
    <name type="scientific">Xenorhabdus mauleonii</name>
    <dbReference type="NCBI Taxonomy" id="351675"/>
    <lineage>
        <taxon>Bacteria</taxon>
        <taxon>Pseudomonadati</taxon>
        <taxon>Pseudomonadota</taxon>
        <taxon>Gammaproteobacteria</taxon>
        <taxon>Enterobacterales</taxon>
        <taxon>Morganellaceae</taxon>
        <taxon>Xenorhabdus</taxon>
    </lineage>
</organism>
<evidence type="ECO:0000313" key="9">
    <source>
        <dbReference type="Proteomes" id="UP000198919"/>
    </source>
</evidence>
<dbReference type="EMBL" id="FORG01000002">
    <property type="protein sequence ID" value="SFI53290.1"/>
    <property type="molecule type" value="Genomic_DNA"/>
</dbReference>
<dbReference type="Gene3D" id="2.60.40.1090">
    <property type="entry name" value="Fimbrial-type adhesion domain"/>
    <property type="match status" value="1"/>
</dbReference>
<dbReference type="InterPro" id="IPR000259">
    <property type="entry name" value="Adhesion_dom_fimbrial"/>
</dbReference>
<dbReference type="InterPro" id="IPR008966">
    <property type="entry name" value="Adhesion_dom_sf"/>
</dbReference>
<feature type="domain" description="Fimbrial-type adhesion" evidence="6">
    <location>
        <begin position="33"/>
        <end position="180"/>
    </location>
</feature>
<dbReference type="PANTHER" id="PTHR33420:SF3">
    <property type="entry name" value="FIMBRIAL SUBUNIT ELFA"/>
    <property type="match status" value="1"/>
</dbReference>
<feature type="chain" id="PRO_5011595251" evidence="5">
    <location>
        <begin position="28"/>
        <end position="181"/>
    </location>
</feature>
<protein>
    <submittedName>
        <fullName evidence="8">Major type 1 subunit fimbrin (Pilin)</fullName>
    </submittedName>
    <submittedName>
        <fullName evidence="7">StgA</fullName>
    </submittedName>
</protein>
<evidence type="ECO:0000259" key="6">
    <source>
        <dbReference type="Pfam" id="PF00419"/>
    </source>
</evidence>
<dbReference type="InterPro" id="IPR050263">
    <property type="entry name" value="Bact_Fimbrial_Adh_Pro"/>
</dbReference>
<reference evidence="8" key="2">
    <citation type="submission" date="2016-10" db="EMBL/GenBank/DDBJ databases">
        <authorList>
            <person name="de Groot N.N."/>
        </authorList>
    </citation>
    <scope>NUCLEOTIDE SEQUENCE [LARGE SCALE GENOMIC DNA]</scope>
    <source>
        <strain evidence="8">DSM 17908</strain>
    </source>
</reference>
<evidence type="ECO:0000256" key="1">
    <source>
        <dbReference type="ARBA" id="ARBA00004561"/>
    </source>
</evidence>
<dbReference type="STRING" id="351675.SAMN05421680_10236"/>
<dbReference type="InterPro" id="IPR036937">
    <property type="entry name" value="Adhesion_dom_fimbrial_sf"/>
</dbReference>
<keyword evidence="3 5" id="KW-0732">Signal</keyword>
<evidence type="ECO:0000313" key="8">
    <source>
        <dbReference type="EMBL" id="SFI53290.1"/>
    </source>
</evidence>
<dbReference type="Proteomes" id="UP000198919">
    <property type="component" value="Unassembled WGS sequence"/>
</dbReference>
<evidence type="ECO:0000313" key="10">
    <source>
        <dbReference type="Proteomes" id="UP000224607"/>
    </source>
</evidence>
<evidence type="ECO:0000313" key="7">
    <source>
        <dbReference type="EMBL" id="PHM46045.1"/>
    </source>
</evidence>
<dbReference type="AlphaFoldDB" id="A0A1I3IZF7"/>
<dbReference type="Pfam" id="PF00419">
    <property type="entry name" value="Fimbrial"/>
    <property type="match status" value="1"/>
</dbReference>
<comment type="subcellular location">
    <subcellularLocation>
        <location evidence="1">Fimbrium</location>
    </subcellularLocation>
</comment>
<feature type="signal peptide" evidence="5">
    <location>
        <begin position="1"/>
        <end position="27"/>
    </location>
</feature>